<dbReference type="InterPro" id="IPR036179">
    <property type="entry name" value="Ig-like_dom_sf"/>
</dbReference>
<keyword evidence="2" id="KW-0964">Secreted</keyword>
<keyword evidence="11" id="KW-0863">Zinc-finger</keyword>
<evidence type="ECO:0000313" key="23">
    <source>
        <dbReference type="EMBL" id="KAH9418931.1"/>
    </source>
</evidence>
<dbReference type="SMART" id="SM00282">
    <property type="entry name" value="LamG"/>
    <property type="match status" value="3"/>
</dbReference>
<dbReference type="PROSITE" id="PS00028">
    <property type="entry name" value="ZINC_FINGER_C2H2_1"/>
    <property type="match status" value="1"/>
</dbReference>
<feature type="region of interest" description="Disordered" evidence="16">
    <location>
        <begin position="1292"/>
        <end position="1311"/>
    </location>
</feature>
<dbReference type="SMART" id="SM00406">
    <property type="entry name" value="IGv"/>
    <property type="match status" value="4"/>
</dbReference>
<dbReference type="InterPro" id="IPR013783">
    <property type="entry name" value="Ig-like_fold"/>
</dbReference>
<accession>A0ABQ8J995</accession>
<dbReference type="Pfam" id="PF00053">
    <property type="entry name" value="EGF_laminin"/>
    <property type="match status" value="6"/>
</dbReference>
<evidence type="ECO:0000256" key="3">
    <source>
        <dbReference type="ARBA" id="ARBA00022530"/>
    </source>
</evidence>
<keyword evidence="8" id="KW-0325">Glycoprotein</keyword>
<feature type="disulfide bond" evidence="15">
    <location>
        <begin position="2104"/>
        <end position="2113"/>
    </location>
</feature>
<dbReference type="Pfam" id="PF00054">
    <property type="entry name" value="Laminin_G_1"/>
    <property type="match status" value="1"/>
</dbReference>
<dbReference type="SUPFAM" id="SSF57196">
    <property type="entry name" value="EGF/Laminin"/>
    <property type="match status" value="6"/>
</dbReference>
<dbReference type="PROSITE" id="PS01248">
    <property type="entry name" value="EGF_LAM_1"/>
    <property type="match status" value="4"/>
</dbReference>
<evidence type="ECO:0000256" key="8">
    <source>
        <dbReference type="ARBA" id="ARBA00023180"/>
    </source>
</evidence>
<evidence type="ECO:0000256" key="14">
    <source>
        <dbReference type="PROSITE-ProRule" id="PRU00124"/>
    </source>
</evidence>
<evidence type="ECO:0000256" key="6">
    <source>
        <dbReference type="ARBA" id="ARBA00022869"/>
    </source>
</evidence>
<feature type="disulfide bond" evidence="14">
    <location>
        <begin position="594"/>
        <end position="612"/>
    </location>
</feature>
<feature type="disulfide bond" evidence="14">
    <location>
        <begin position="446"/>
        <end position="461"/>
    </location>
</feature>
<dbReference type="InterPro" id="IPR000742">
    <property type="entry name" value="EGF"/>
</dbReference>
<feature type="compositionally biased region" description="Polar residues" evidence="16">
    <location>
        <begin position="217"/>
        <end position="227"/>
    </location>
</feature>
<dbReference type="InterPro" id="IPR003598">
    <property type="entry name" value="Ig_sub2"/>
</dbReference>
<evidence type="ECO:0000259" key="22">
    <source>
        <dbReference type="PROSITE" id="PS51115"/>
    </source>
</evidence>
<feature type="disulfide bond" evidence="14">
    <location>
        <begin position="3609"/>
        <end position="3624"/>
    </location>
</feature>
<feature type="region of interest" description="Disordered" evidence="16">
    <location>
        <begin position="150"/>
        <end position="195"/>
    </location>
</feature>
<feature type="domain" description="Ig-like" evidence="21">
    <location>
        <begin position="3736"/>
        <end position="3845"/>
    </location>
</feature>
<feature type="compositionally biased region" description="Acidic residues" evidence="16">
    <location>
        <begin position="230"/>
        <end position="267"/>
    </location>
</feature>
<dbReference type="PROSITE" id="PS51115">
    <property type="entry name" value="LAMININ_IVA"/>
    <property type="match status" value="3"/>
</dbReference>
<feature type="disulfide bond" evidence="14">
    <location>
        <begin position="665"/>
        <end position="677"/>
    </location>
</feature>
<feature type="domain" description="Ig-like" evidence="21">
    <location>
        <begin position="2617"/>
        <end position="2689"/>
    </location>
</feature>
<feature type="disulfide bond" evidence="13">
    <location>
        <begin position="4569"/>
        <end position="4596"/>
    </location>
</feature>
<feature type="domain" description="Ig-like" evidence="21">
    <location>
        <begin position="2936"/>
        <end position="3021"/>
    </location>
</feature>
<feature type="compositionally biased region" description="Acidic residues" evidence="16">
    <location>
        <begin position="1302"/>
        <end position="1311"/>
    </location>
</feature>
<feature type="domain" description="Laminin G" evidence="17">
    <location>
        <begin position="3850"/>
        <end position="4029"/>
    </location>
</feature>
<evidence type="ECO:0000256" key="12">
    <source>
        <dbReference type="PROSITE-ProRule" id="PRU00076"/>
    </source>
</evidence>
<feature type="region of interest" description="Disordered" evidence="16">
    <location>
        <begin position="867"/>
        <end position="920"/>
    </location>
</feature>
<feature type="domain" description="Laminin G" evidence="17">
    <location>
        <begin position="4112"/>
        <end position="4302"/>
    </location>
</feature>
<evidence type="ECO:0000256" key="10">
    <source>
        <dbReference type="ARBA" id="ARBA00023319"/>
    </source>
</evidence>
<feature type="domain" description="Ig-like" evidence="21">
    <location>
        <begin position="2715"/>
        <end position="2801"/>
    </location>
</feature>
<feature type="disulfide bond" evidence="12">
    <location>
        <begin position="4365"/>
        <end position="4374"/>
    </location>
</feature>
<feature type="domain" description="C2H2-type" evidence="20">
    <location>
        <begin position="1493"/>
        <end position="1521"/>
    </location>
</feature>
<dbReference type="Pfam" id="PF07686">
    <property type="entry name" value="V-set"/>
    <property type="match status" value="1"/>
</dbReference>
<dbReference type="PROSITE" id="PS01186">
    <property type="entry name" value="EGF_2"/>
    <property type="match status" value="2"/>
</dbReference>
<comment type="caution">
    <text evidence="23">The sequence shown here is derived from an EMBL/GenBank/DDBJ whole genome shotgun (WGS) entry which is preliminary data.</text>
</comment>
<feature type="domain" description="EGF-like" evidence="18">
    <location>
        <begin position="4071"/>
        <end position="4107"/>
    </location>
</feature>
<feature type="disulfide bond" evidence="15">
    <location>
        <begin position="2170"/>
        <end position="2182"/>
    </location>
</feature>
<feature type="disulfide bond" evidence="15">
    <location>
        <begin position="2524"/>
        <end position="2533"/>
    </location>
</feature>
<feature type="compositionally biased region" description="Basic and acidic residues" evidence="16">
    <location>
        <begin position="293"/>
        <end position="303"/>
    </location>
</feature>
<feature type="domain" description="EGF-like" evidence="18">
    <location>
        <begin position="4298"/>
        <end position="4335"/>
    </location>
</feature>
<feature type="domain" description="Laminin G" evidence="17">
    <location>
        <begin position="4383"/>
        <end position="4596"/>
    </location>
</feature>
<dbReference type="PROSITE" id="PS01209">
    <property type="entry name" value="LDLRA_1"/>
    <property type="match status" value="7"/>
</dbReference>
<dbReference type="InterPro" id="IPR003599">
    <property type="entry name" value="Ig_sub"/>
</dbReference>
<dbReference type="PROSITE" id="PS50026">
    <property type="entry name" value="EGF_3"/>
    <property type="match status" value="4"/>
</dbReference>
<keyword evidence="24" id="KW-1185">Reference proteome</keyword>
<dbReference type="CDD" id="cd00110">
    <property type="entry name" value="LamG"/>
    <property type="match status" value="3"/>
</dbReference>
<dbReference type="SMART" id="SM00408">
    <property type="entry name" value="IGc2"/>
    <property type="match status" value="12"/>
</dbReference>
<dbReference type="Pfam" id="PF13927">
    <property type="entry name" value="Ig_3"/>
    <property type="match status" value="4"/>
</dbReference>
<dbReference type="CDD" id="cd00096">
    <property type="entry name" value="Ig"/>
    <property type="match status" value="1"/>
</dbReference>
<evidence type="ECO:0000256" key="11">
    <source>
        <dbReference type="PROSITE-ProRule" id="PRU00042"/>
    </source>
</evidence>
<feature type="disulfide bond" evidence="12">
    <location>
        <begin position="4059"/>
        <end position="4068"/>
    </location>
</feature>
<dbReference type="PROSITE" id="PS50068">
    <property type="entry name" value="LDLRA_2"/>
    <property type="match status" value="14"/>
</dbReference>
<evidence type="ECO:0000256" key="2">
    <source>
        <dbReference type="ARBA" id="ARBA00022525"/>
    </source>
</evidence>
<feature type="region of interest" description="Disordered" evidence="16">
    <location>
        <begin position="217"/>
        <end position="352"/>
    </location>
</feature>
<dbReference type="PANTHER" id="PTHR10075">
    <property type="entry name" value="BASIGIN RELATED"/>
    <property type="match status" value="1"/>
</dbReference>
<feature type="domain" description="Ig-like" evidence="21">
    <location>
        <begin position="3115"/>
        <end position="3220"/>
    </location>
</feature>
<feature type="disulfide bond" evidence="14">
    <location>
        <begin position="1013"/>
        <end position="1028"/>
    </location>
</feature>
<evidence type="ECO:0000256" key="4">
    <source>
        <dbReference type="ARBA" id="ARBA00022729"/>
    </source>
</evidence>
<sequence>MKMIIKNNLFAIKLSLQSPSLSLTFLLSKMIRALILLSIVLSILPSQSISITIDSNIEQQQQQHDVYNEKSWSKIFPKQSKTIIINQTNVLNFDDNHLSSLTSSTLNDDLKNNPQKQHRFTKKTFRKNKKLSKKSYDSVHDNDHKIERLSFLQQQKQQRSSNHQHRRRRRRRRRKFKTFDVKNNDPIIDNDHQHQHNKAFQIKFLSNSNLNHPKRFIQQQKQKQPKTGNVDDDPFDDPDDYDDDEEVDNDDNDDDEEDDNADDDYIYEDNRLDMEDPIGSNHRKESPTVQGKNENKDFDKTDLDNNEDYDDDNDDENFGQFNQNVTHIIHHHPPDHPDYHHKPPPPTPINSSSIIIHDNTATNAAATSTISTSTAANINIDLCSNKEFYCPIDNYCIPMEQHCDGWIQCSDGYDELNCSDSYTKECRPDEFQCYDDGLCLSQRQRCDDHPDCHDGSDELDCNCQANQFRCHSFHQCIDNRLRCDYKFDCYDHSDELHCDENVCALGQFRCSNGQCISERLKCNAIKDCLDGSDELSDDCLVKHCRPDQFRCLDGQKCISKQLLCNNDLDCFDGSDELQCIVNNDECNQNNMFRCRDGQCISKDFRCNFHKDCFDGSDELDCQMICGAHEFECQTDGNCIHESLRCDGFYDCYDFSDEQYCENRTCRLSQYRCGTGLCIDRALLCNGESDCPDRSDELECWICQKGQYTCANGRCIEQRQRCDDIQDCQDNSDEQDCPRQQISLQIYPERQTVRQGQEAVFRCRDEGESRLEVEWRRENYPTLPPEAVDNRGRLLLFNVQINHSGVYVCSTQTGSGLPALAQKAAYLTVQPTYDYEIMINHLPQNDQGDIYSLSSTISTIVDDYDDVDIDSNDVDLDSNDDNDNDDESDDDDNDMDKKMLLNPNPNHNHNNHHHHQQLPPPHQKCNENQFICTNGECISKEHVCDKDIDCSDESDERQQKNCQCKTSDEFHCQNDQDDLNQMNSSSSSLSSSTCKMDEYQCESGNQCIPKNFQCDGRFDCQDKSDEIGCSKPTIVQTPSQTIVTVEGETVTLTCRAIGLPIPLITWIKNDNETLPDTAKILINSNGGIGTLTLTDIMINDQGRYRCQAINSKHTELASVETILIVKPINLLCQPPLFNDIANDSSECLQCYCFGHTDICYSSSIKSESITLNDQMKLTILAISQQWSMDNNNDFIDVSDRFPPNQQAIQLDPITREHSIDSTIASVHTPDSVYFYWRLPQPFLGNQLFSYGGYLHYLIRYRQPFTPSPLNDLPDIIVRGQNHTMYHYRKYSHSINHNNHNNDNDNDNNDDNDGDYHRRSVRFWIGEWQSNQPTIDWNNYHYHNHNTSLMISDLNRQQILQILSNIQEILIKASYDSIVLQSSIMDIELESGRIIDNNLEMDHKRSSYIEQCSCPSGYQGSSCEQCSPGYHRRHRQQQQQQRSILNIIDTNQQQQIIENDECLPMQIKCDCNGYSNECDHYTGQCLHCQNHTHGFHCEQCERGYYHHPHLNHHQQHPHQHQHHHHCIKCPCGSNVDHHQHNNHIYNNNNLQDENEWTEFPSTWLLIPCHYDSRRQMAICDACPIGYEGELCDKCERGYIKKINETTGEHYCSLKVDCPGEQFQCSNGTCLDKSYRCNSLIDCHPDGNDEFGCACDHSMFSCKSNGHCIDYHYYCDGIGNCLDNSDEFNCHQYILNDDQNNNNSFHHQIAASAAGAESLIACHPVGSIRPNLTTAAAVTRMDIIDDGSYNNGQFQREEILQNNNNHHHSIRQQYCQCKKLVTGNLCDKCLDGSFHLNDFSHTGCIKCFCFGITENCLAATNLYRNHISANIDRYSHGFILRDHDSMIQEQSSSSSSAATDSLTFDHLNREIIFQNFSQTSGHLYWQLPFNFLGNHIKSYGGYLNYTFRFQGNYFQHNHNDYRKPFAIIMGNNRTIEYYHQQPLHPLISTTINIALIENQWKLSDDNGGQQASRNDLMIILANIDSIQLLATVTDDISWIGLIAVTLDTSVEIQMLSTSTTITLDSTLPHSISISTQKVDTVELCHCPQGYSGTSCERCSPGYKMQLITTDQDSNDLDMNNQFHRCIPCFCNGHSIDCNSLTGYCMDCQHHTTGPYCDQCEPGYNGNATNGQSDDCQPTIIGSNHHHHHRYHHHQPQHHDGDDNGRPIIDDKNCQCNRNGTKNAECHPSSSSSTLSIMNCDCKQNVLGDNCDHCRDGYFNLADNNPYGCSSCYCFGVTDQCQSSRLRRTTIWMDFSQNYFIDSKLELATRFQTIRYTDRIAYNFSTNEAHFYSLFWLHENPPIDQPDSNPETLYWFLPNQFLGNRLSSYGGRLRFTRKYLIQNSGHFINDADVFIFGNGLILQYISSTEFPSNFDQRFEIGLQAEDELWQKIDHQTQATGMANRLDFLQVLVNVEMIAIRATFHTQMKQSFLSNIGLDIGVESFDNDTIDIRPFAIEVEQCNCPEGYQGLSCEQCSPNFIREIDIIDNNDNNHEDQQSTKQPKQKCIRCRCNQHSDHCDPNTGYCLNCQHNTGGNHCEQCLNGYYGDATFGTVDDCRRCPCPSESMSNNFSPLCKLDIDGLPTCTQCIKNYTGRNCEICNIGYQRNESIANSRCESIQSHPTTIRVQIDGPKVKHIAAGSQLILKCTGTSQISQYFNLDWIKLEGQLPPAYSEASGTLTIPNIQPEHSGTYVCSGFDLESVATARTIVIVRPSVQKFAPKIHIEPEYLEVHVGNPVTFKCLADGFPRPRLSWKPVQQDNKILNPTASFQPETGVFHIPSAKKSDEAEYECHATNSAGSDSRKTVLFVHDYHKYAYVHVNGVVPTARVQPSQFDSIRGERIRFDCNVTGRPIPSVRWIFVSGGRPTPDGLDAGQLPNNSRVMGNVLTITNIDYHNNGVYTCIASNSYGTAEAQVRLNVNGGGSGTGINGVVNGGSKHRSPPMVNIEPARQTIVQGQRGELRCITSGQPRPTISWLKLYDQIDPYGNRHEIDGDRLFIRRMEIEDRGIYVCRAENIDGVSNASAFVEIERRQIPSIEIDRVVLSEGSSTYFQCRVTGGIPEPTVEWRRLDGSPFTSNAQVNGGLLQFDQIDQHDEGVYVCSAENLAGRAQAQTSLFLPEIPRVQILQNTPYRVRQNEFVRLECKSNIRSSNNGQRGPIKINWHKLNNGHMNNQTINNNKNFERKRHSVSIEDNRATLQIQSVQPDDNGIYVCSLQSSMGNSEERIQLIVEQNSNSIPDISVEEKVVTVAAGSRAELRCFVRGTKRNIIIKWIRANNISLPDGSRVENGTLTIDQVKPQDSGDYYCLGYLDDPNTHQSQMLFKNRARLAVVVPPKIQIDPPLQTVRPGDTAIINCVAVLIDDINNNNNNDDLYDNNYYYDNDNDDNNNDHNHHNYNHQSMMAQITWSRIDSELPTGIVVTENDVHHHNDDIMIDSIRSMKTITSRLIFYGIEYTDAGKYLCTAVNGAGRVEAMAELIVVDKHDAQNVREEFAILGANLLLRCPTEFVESNEDLYIEWEFDYNYQLKQNLSDTNNNNQYLSKQFLPDNVKIVHNLLNIQSVQMNNIGRYFCHVIWNGSLVEQNAIILNIKQPKYHNCDSNQFMCTTNGECIDILLRCNGLFDCIDQSDEDSCVPILINDLRIKADKDLINLDDTLVLKCLLNEKDDYPGTIPIRWSMIDGIDNGEQQQQQFESNVHIDQNRLQIKHITYENGGVYRCSTNDQQTKIHADYLLVIQESSLKNNLPLIHEYNQTFETVKIAEKRIIPLGDELILSCGFRPQTTDFSLSFKWIKYNSTNFQQKTIIESIINSTIKIYPNGTLIIANISSSDTGTYVCMVDNGIQSIQTAMIPIIVSIERNVPHFQQSPISFLTLPTLTNVYLSLELSIGIKPEQPDGLIFYIGGQQKDGSQGDFISLGLRNYYVEFYYELGGGTSSIRSAEPITMNHWHLIHVTRNGNIGKLRVDDQDLVSTSSAAKFIGLDLSSPLYIGNVPDSDLISQFDGFNHGFVGCISLFETNSQSFDLIKNSTQQFGIGHCDTCGLQQQQQQQCQNGGVCHENIHKLKGYECQCPPGYNGENCQSFSEICLPGICNDGYCRKDPIEKYRCECPFGRIGRHCEQSITILEPLFRNDAFLAFRTPSNTLNRFDLVIRIKPDFSSSSSSSNQLLLYCGQFENGTGDYALLAIVNKSIEFRFDTGSGAAIIRSTMILIDHEWVDIVVRRNGRDAELQIEGHIMDTVLGRTPGKTIGLNLGTPLYIGGYNRTRISLPSNINHQFYNFNGCISQLKINDKNIDFARNHIESNNVDNCGIVSLCQRTPCLNNGNCLELNETSYRCICDDNHMGNHCEHKKGFCEQTMPCENNGECENYEHDSYFCHCPIGYTGQRCQQQIQFANPRSVRMNGQSYIRFDRSFITQSIIINHHLQQPAQQQIQSIINDHHHQQQQQQQPTLIEIRFKFRTFARNGLLVFYGPSENYEEYPPGLRSDFLAISINDSKIQMTFDLGSGPGYIQTDYTIDDGELHHIVLRLKDQEGSVRVDERIYYGQSPGNKNTLNANGDIYFGGLPDYQLMTQGLYHYGFHGCLIDIGIGDSDTINIVNSSKQSRNLLSCDE</sequence>
<feature type="disulfide bond" evidence="14">
    <location>
        <begin position="606"/>
        <end position="621"/>
    </location>
</feature>
<keyword evidence="4" id="KW-0732">Signal</keyword>
<feature type="disulfide bond" evidence="14">
    <location>
        <begin position="702"/>
        <end position="714"/>
    </location>
</feature>
<feature type="domain" description="Laminin IV type A" evidence="22">
    <location>
        <begin position="1830"/>
        <end position="2040"/>
    </location>
</feature>
<gene>
    <name evidence="23" type="primary">HSPG2</name>
    <name evidence="23" type="ORF">DERP_004259</name>
</gene>
<evidence type="ECO:0000256" key="15">
    <source>
        <dbReference type="PROSITE-ProRule" id="PRU00460"/>
    </source>
</evidence>
<feature type="disulfide bond" evidence="14">
    <location>
        <begin position="564"/>
        <end position="579"/>
    </location>
</feature>
<keyword evidence="12" id="KW-0245">EGF-like domain</keyword>
<feature type="domain" description="Ig-like" evidence="21">
    <location>
        <begin position="737"/>
        <end position="824"/>
    </location>
</feature>
<feature type="disulfide bond" evidence="14">
    <location>
        <begin position="645"/>
        <end position="660"/>
    </location>
</feature>
<dbReference type="Proteomes" id="UP000887458">
    <property type="component" value="Unassembled WGS sequence"/>
</dbReference>
<feature type="domain" description="Ig-like" evidence="21">
    <location>
        <begin position="3231"/>
        <end position="3299"/>
    </location>
</feature>
<dbReference type="PROSITE" id="PS50027">
    <property type="entry name" value="EGF_LAM_2"/>
    <property type="match status" value="4"/>
</dbReference>
<feature type="domain" description="Ig-like" evidence="21">
    <location>
        <begin position="2819"/>
        <end position="2912"/>
    </location>
</feature>
<dbReference type="InterPro" id="IPR001881">
    <property type="entry name" value="EGF-like_Ca-bd_dom"/>
</dbReference>
<dbReference type="Gene3D" id="4.10.400.10">
    <property type="entry name" value="Low-density Lipoprotein Receptor"/>
    <property type="match status" value="14"/>
</dbReference>
<feature type="domain" description="Laminin EGF-like" evidence="19">
    <location>
        <begin position="2170"/>
        <end position="2227"/>
    </location>
</feature>
<keyword evidence="11" id="KW-0479">Metal-binding</keyword>
<dbReference type="SUPFAM" id="SSF57424">
    <property type="entry name" value="LDL receptor-like module"/>
    <property type="match status" value="14"/>
</dbReference>
<dbReference type="SMART" id="SM00281">
    <property type="entry name" value="LamB"/>
    <property type="match status" value="3"/>
</dbReference>
<dbReference type="InterPro" id="IPR007110">
    <property type="entry name" value="Ig-like_dom"/>
</dbReference>
<dbReference type="Pfam" id="PF00008">
    <property type="entry name" value="EGF"/>
    <property type="match status" value="2"/>
</dbReference>
<feature type="compositionally biased region" description="Basic and acidic residues" evidence="16">
    <location>
        <begin position="177"/>
        <end position="194"/>
    </location>
</feature>
<name>A0ABQ8J995_DERPT</name>
<dbReference type="InterPro" id="IPR013151">
    <property type="entry name" value="Immunoglobulin_dom"/>
</dbReference>
<dbReference type="PROSITE" id="PS50157">
    <property type="entry name" value="ZINC_FINGER_C2H2_2"/>
    <property type="match status" value="1"/>
</dbReference>
<feature type="disulfide bond" evidence="12">
    <location>
        <begin position="4075"/>
        <end position="4085"/>
    </location>
</feature>
<dbReference type="PROSITE" id="PS00022">
    <property type="entry name" value="EGF_1"/>
    <property type="match status" value="4"/>
</dbReference>
<dbReference type="SUPFAM" id="SSF48726">
    <property type="entry name" value="Immunoglobulin"/>
    <property type="match status" value="13"/>
</dbReference>
<feature type="compositionally biased region" description="Basic residues" evidence="16">
    <location>
        <begin position="162"/>
        <end position="176"/>
    </location>
</feature>
<dbReference type="Pfam" id="PF02210">
    <property type="entry name" value="Laminin_G_2"/>
    <property type="match status" value="2"/>
</dbReference>
<feature type="compositionally biased region" description="Acidic residues" evidence="16">
    <location>
        <begin position="867"/>
        <end position="893"/>
    </location>
</feature>
<feature type="disulfide bond" evidence="14">
    <location>
        <begin position="403"/>
        <end position="418"/>
    </location>
</feature>
<keyword evidence="7 12" id="KW-1015">Disulfide bond</keyword>
<feature type="disulfide bond" evidence="14">
    <location>
        <begin position="672"/>
        <end position="690"/>
    </location>
</feature>
<protein>
    <submittedName>
        <fullName evidence="23">Basement membrane-specific heparan sulfate proteoglycan core protein</fullName>
    </submittedName>
</protein>
<dbReference type="InterPro" id="IPR036055">
    <property type="entry name" value="LDL_receptor-like_sf"/>
</dbReference>
<keyword evidence="3" id="KW-0272">Extracellular matrix</keyword>
<keyword evidence="10" id="KW-0393">Immunoglobulin domain</keyword>
<evidence type="ECO:0000256" key="13">
    <source>
        <dbReference type="PROSITE-ProRule" id="PRU00122"/>
    </source>
</evidence>
<evidence type="ECO:0000259" key="18">
    <source>
        <dbReference type="PROSITE" id="PS50026"/>
    </source>
</evidence>
<evidence type="ECO:0000259" key="21">
    <source>
        <dbReference type="PROSITE" id="PS50835"/>
    </source>
</evidence>
<keyword evidence="9 15" id="KW-0424">Laminin EGF-like domain</keyword>
<dbReference type="SMART" id="SM00179">
    <property type="entry name" value="EGF_CA"/>
    <property type="match status" value="4"/>
</dbReference>
<dbReference type="PROSITE" id="PS50835">
    <property type="entry name" value="IG_LIKE"/>
    <property type="match status" value="13"/>
</dbReference>
<feature type="domain" description="Ig-like" evidence="21">
    <location>
        <begin position="3488"/>
        <end position="3565"/>
    </location>
</feature>
<feature type="domain" description="Laminin IV type A" evidence="22">
    <location>
        <begin position="1180"/>
        <end position="1409"/>
    </location>
</feature>
<evidence type="ECO:0000313" key="24">
    <source>
        <dbReference type="Proteomes" id="UP000887458"/>
    </source>
</evidence>
<evidence type="ECO:0000256" key="7">
    <source>
        <dbReference type="ARBA" id="ARBA00023157"/>
    </source>
</evidence>
<dbReference type="InterPro" id="IPR013320">
    <property type="entry name" value="ConA-like_dom_sf"/>
</dbReference>
<reference evidence="23 24" key="1">
    <citation type="journal article" date="2018" name="J. Allergy Clin. Immunol.">
        <title>High-quality assembly of Dermatophagoides pteronyssinus genome and transcriptome reveals a wide range of novel allergens.</title>
        <authorList>
            <person name="Liu X.Y."/>
            <person name="Yang K.Y."/>
            <person name="Wang M.Q."/>
            <person name="Kwok J.S."/>
            <person name="Zeng X."/>
            <person name="Yang Z."/>
            <person name="Xiao X.J."/>
            <person name="Lau C.P."/>
            <person name="Li Y."/>
            <person name="Huang Z.M."/>
            <person name="Ba J.G."/>
            <person name="Yim A.K."/>
            <person name="Ouyang C.Y."/>
            <person name="Ngai S.M."/>
            <person name="Chan T.F."/>
            <person name="Leung E.L."/>
            <person name="Liu L."/>
            <person name="Liu Z.G."/>
            <person name="Tsui S.K."/>
        </authorList>
    </citation>
    <scope>NUCLEOTIDE SEQUENCE [LARGE SCALE GENOMIC DNA]</scope>
    <source>
        <strain evidence="23">Derp</strain>
    </source>
</reference>
<keyword evidence="5" id="KW-0677">Repeat</keyword>
<dbReference type="Pfam" id="PF00057">
    <property type="entry name" value="Ldl_recept_a"/>
    <property type="match status" value="12"/>
</dbReference>
<feature type="disulfide bond" evidence="14">
    <location>
        <begin position="1622"/>
        <end position="1640"/>
    </location>
</feature>
<feature type="domain" description="Laminin EGF-like" evidence="19">
    <location>
        <begin position="2085"/>
        <end position="2134"/>
    </location>
</feature>
<keyword evidence="6" id="KW-0084">Basement membrane</keyword>
<evidence type="ECO:0000256" key="9">
    <source>
        <dbReference type="ARBA" id="ARBA00023292"/>
    </source>
</evidence>
<dbReference type="PANTHER" id="PTHR10075:SF100">
    <property type="entry name" value="FASCICLIN-2"/>
    <property type="match status" value="1"/>
</dbReference>
<dbReference type="SMART" id="SM00181">
    <property type="entry name" value="EGF"/>
    <property type="match status" value="11"/>
</dbReference>
<evidence type="ECO:0000259" key="17">
    <source>
        <dbReference type="PROSITE" id="PS50025"/>
    </source>
</evidence>
<feature type="compositionally biased region" description="Acidic residues" evidence="16">
    <location>
        <begin position="304"/>
        <end position="317"/>
    </location>
</feature>
<proteinExistence type="predicted"/>
<evidence type="ECO:0000256" key="5">
    <source>
        <dbReference type="ARBA" id="ARBA00022737"/>
    </source>
</evidence>
<dbReference type="Pfam" id="PF00047">
    <property type="entry name" value="ig"/>
    <property type="match status" value="1"/>
</dbReference>
<feature type="domain" description="Ig-like" evidence="21">
    <location>
        <begin position="1031"/>
        <end position="1116"/>
    </location>
</feature>
<keyword evidence="11" id="KW-0862">Zinc</keyword>
<dbReference type="CDD" id="cd00054">
    <property type="entry name" value="EGF_CA"/>
    <property type="match status" value="2"/>
</dbReference>
<dbReference type="EMBL" id="NJHN03000062">
    <property type="protein sequence ID" value="KAH9418931.1"/>
    <property type="molecule type" value="Genomic_DNA"/>
</dbReference>
<dbReference type="Pfam" id="PF24973">
    <property type="entry name" value="EGF_LMN_ATRN"/>
    <property type="match status" value="2"/>
</dbReference>
<feature type="disulfide bond" evidence="14">
    <location>
        <begin position="924"/>
        <end position="936"/>
    </location>
</feature>
<feature type="domain" description="Laminin EGF-like" evidence="19">
    <location>
        <begin position="1467"/>
        <end position="1526"/>
    </location>
</feature>
<feature type="disulfide bond" evidence="14">
    <location>
        <begin position="684"/>
        <end position="699"/>
    </location>
</feature>
<feature type="disulfide bond" evidence="14">
    <location>
        <begin position="1672"/>
        <end position="1687"/>
    </location>
</feature>
<dbReference type="InterPro" id="IPR023415">
    <property type="entry name" value="LDLR_class-A_CS"/>
</dbReference>
<evidence type="ECO:0000259" key="19">
    <source>
        <dbReference type="PROSITE" id="PS50027"/>
    </source>
</evidence>
<evidence type="ECO:0000259" key="20">
    <source>
        <dbReference type="PROSITE" id="PS50157"/>
    </source>
</evidence>
<evidence type="ECO:0000256" key="1">
    <source>
        <dbReference type="ARBA" id="ARBA00004302"/>
    </source>
</evidence>
<feature type="compositionally biased region" description="Basic and acidic residues" evidence="16">
    <location>
        <begin position="332"/>
        <end position="341"/>
    </location>
</feature>
<feature type="disulfide bond" evidence="15">
    <location>
        <begin position="2198"/>
        <end position="2207"/>
    </location>
</feature>
<dbReference type="InterPro" id="IPR001791">
    <property type="entry name" value="Laminin_G"/>
</dbReference>
<evidence type="ECO:0000256" key="16">
    <source>
        <dbReference type="SAM" id="MobiDB-lite"/>
    </source>
</evidence>
<feature type="disulfide bond" evidence="14">
    <location>
        <begin position="483"/>
        <end position="498"/>
    </location>
</feature>
<feature type="disulfide bond" evidence="14">
    <location>
        <begin position="1615"/>
        <end position="1627"/>
    </location>
</feature>
<feature type="domain" description="Ig-like" evidence="21">
    <location>
        <begin position="3028"/>
        <end position="3110"/>
    </location>
</feature>
<feature type="domain" description="Ig-like" evidence="21">
    <location>
        <begin position="3626"/>
        <end position="3719"/>
    </location>
</feature>
<feature type="domain" description="Laminin EGF-like" evidence="19">
    <location>
        <begin position="2505"/>
        <end position="2554"/>
    </location>
</feature>
<dbReference type="InterPro" id="IPR013087">
    <property type="entry name" value="Znf_C2H2_type"/>
</dbReference>
<dbReference type="InterPro" id="IPR013098">
    <property type="entry name" value="Ig_I-set"/>
</dbReference>
<comment type="subcellular location">
    <subcellularLocation>
        <location evidence="1">Secreted</location>
        <location evidence="1">Extracellular space</location>
        <location evidence="1">Extracellular matrix</location>
        <location evidence="1">Basement membrane</location>
    </subcellularLocation>
</comment>
<feature type="disulfide bond" evidence="15">
    <location>
        <begin position="1486"/>
        <end position="1495"/>
    </location>
</feature>
<organism evidence="23 24">
    <name type="scientific">Dermatophagoides pteronyssinus</name>
    <name type="common">European house dust mite</name>
    <dbReference type="NCBI Taxonomy" id="6956"/>
    <lineage>
        <taxon>Eukaryota</taxon>
        <taxon>Metazoa</taxon>
        <taxon>Ecdysozoa</taxon>
        <taxon>Arthropoda</taxon>
        <taxon>Chelicerata</taxon>
        <taxon>Arachnida</taxon>
        <taxon>Acari</taxon>
        <taxon>Acariformes</taxon>
        <taxon>Sarcoptiformes</taxon>
        <taxon>Astigmata</taxon>
        <taxon>Psoroptidia</taxon>
        <taxon>Analgoidea</taxon>
        <taxon>Pyroglyphidae</taxon>
        <taxon>Dermatophagoidinae</taxon>
        <taxon>Dermatophagoides</taxon>
    </lineage>
</organism>
<feature type="disulfide bond" evidence="14">
    <location>
        <begin position="931"/>
        <end position="949"/>
    </location>
</feature>
<reference evidence="23 24" key="2">
    <citation type="journal article" date="2022" name="Mol. Biol. Evol.">
        <title>Comparative Genomics Reveals Insights into the Divergent Evolution of Astigmatic Mites and Household Pest Adaptations.</title>
        <authorList>
            <person name="Xiong Q."/>
            <person name="Wan A.T."/>
            <person name="Liu X."/>
            <person name="Fung C.S."/>
            <person name="Xiao X."/>
            <person name="Malainual N."/>
            <person name="Hou J."/>
            <person name="Wang L."/>
            <person name="Wang M."/>
            <person name="Yang K.Y."/>
            <person name="Cui Y."/>
            <person name="Leung E.L."/>
            <person name="Nong W."/>
            <person name="Shin S.K."/>
            <person name="Au S.W."/>
            <person name="Jeong K.Y."/>
            <person name="Chew F.T."/>
            <person name="Hui J.H."/>
            <person name="Leung T.F."/>
            <person name="Tungtrongchitr A."/>
            <person name="Zhong N."/>
            <person name="Liu Z."/>
            <person name="Tsui S.K."/>
        </authorList>
    </citation>
    <scope>NUCLEOTIDE SEQUENCE [LARGE SCALE GENOMIC DNA]</scope>
    <source>
        <strain evidence="23">Derp</strain>
    </source>
</reference>
<dbReference type="SMART" id="SM00180">
    <property type="entry name" value="EGF_Lam"/>
    <property type="match status" value="8"/>
</dbReference>
<dbReference type="Gene3D" id="2.10.25.10">
    <property type="entry name" value="Laminin"/>
    <property type="match status" value="10"/>
</dbReference>
<feature type="disulfide bond" evidence="14">
    <location>
        <begin position="510"/>
        <end position="528"/>
    </location>
</feature>
<feature type="domain" description="EGF-like" evidence="18">
    <location>
        <begin position="4337"/>
        <end position="4375"/>
    </location>
</feature>
<feature type="domain" description="Ig-like" evidence="21">
    <location>
        <begin position="3327"/>
        <end position="3470"/>
    </location>
</feature>
<dbReference type="Pfam" id="PF00052">
    <property type="entry name" value="Laminin_B"/>
    <property type="match status" value="3"/>
</dbReference>
<comment type="caution">
    <text evidence="12">Lacks conserved residue(s) required for the propagation of feature annotation.</text>
</comment>
<dbReference type="Gene3D" id="2.60.40.10">
    <property type="entry name" value="Immunoglobulins"/>
    <property type="match status" value="12"/>
</dbReference>
<dbReference type="Gene3D" id="2.60.120.200">
    <property type="match status" value="3"/>
</dbReference>
<feature type="disulfide bond" evidence="14">
    <location>
        <begin position="503"/>
        <end position="515"/>
    </location>
</feature>
<dbReference type="InterPro" id="IPR002049">
    <property type="entry name" value="LE_dom"/>
</dbReference>
<dbReference type="CDD" id="cd00055">
    <property type="entry name" value="EGF_Lam"/>
    <property type="match status" value="4"/>
</dbReference>
<dbReference type="InterPro" id="IPR000034">
    <property type="entry name" value="Laminin_IV"/>
</dbReference>
<dbReference type="InterPro" id="IPR002172">
    <property type="entry name" value="LDrepeatLR_classA_rpt"/>
</dbReference>
<dbReference type="SUPFAM" id="SSF49899">
    <property type="entry name" value="Concanavalin A-like lectins/glucanases"/>
    <property type="match status" value="3"/>
</dbReference>
<feature type="domain" description="EGF-like" evidence="18">
    <location>
        <begin position="4030"/>
        <end position="4069"/>
    </location>
</feature>
<dbReference type="InterPro" id="IPR056863">
    <property type="entry name" value="LMN_ATRN_NET-like_EGF"/>
</dbReference>
<feature type="disulfide bond" evidence="12">
    <location>
        <begin position="4325"/>
        <end position="4334"/>
    </location>
</feature>
<dbReference type="SMART" id="SM00192">
    <property type="entry name" value="LDLa"/>
    <property type="match status" value="14"/>
</dbReference>
<dbReference type="SMART" id="SM00409">
    <property type="entry name" value="IG"/>
    <property type="match status" value="13"/>
</dbReference>
<dbReference type="PROSITE" id="PS50025">
    <property type="entry name" value="LAM_G_DOMAIN"/>
    <property type="match status" value="3"/>
</dbReference>
<feature type="domain" description="Laminin IV type A" evidence="22">
    <location>
        <begin position="2249"/>
        <end position="2456"/>
    </location>
</feature>
<dbReference type="PRINTS" id="PR00261">
    <property type="entry name" value="LDLRECEPTOR"/>
</dbReference>
<feature type="disulfide bond" evidence="14">
    <location>
        <begin position="709"/>
        <end position="727"/>
    </location>
</feature>
<dbReference type="Pfam" id="PF07679">
    <property type="entry name" value="I-set"/>
    <property type="match status" value="3"/>
</dbReference>
<feature type="disulfide bond" evidence="12">
    <location>
        <begin position="4097"/>
        <end position="4106"/>
    </location>
</feature>
<dbReference type="CDD" id="cd00112">
    <property type="entry name" value="LDLa"/>
    <property type="match status" value="14"/>
</dbReference>
<feature type="disulfide bond" evidence="14">
    <location>
        <begin position="721"/>
        <end position="736"/>
    </location>
</feature>
<dbReference type="InterPro" id="IPR013106">
    <property type="entry name" value="Ig_V-set"/>
</dbReference>